<organism evidence="8 9">
    <name type="scientific">Sporolactobacillus shoreae</name>
    <dbReference type="NCBI Taxonomy" id="1465501"/>
    <lineage>
        <taxon>Bacteria</taxon>
        <taxon>Bacillati</taxon>
        <taxon>Bacillota</taxon>
        <taxon>Bacilli</taxon>
        <taxon>Bacillales</taxon>
        <taxon>Sporolactobacillaceae</taxon>
        <taxon>Sporolactobacillus</taxon>
    </lineage>
</organism>
<dbReference type="InterPro" id="IPR007554">
    <property type="entry name" value="Glycerophosphate_synth"/>
</dbReference>
<evidence type="ECO:0000256" key="1">
    <source>
        <dbReference type="ARBA" id="ARBA00004202"/>
    </source>
</evidence>
<evidence type="ECO:0000259" key="7">
    <source>
        <dbReference type="Pfam" id="PF00535"/>
    </source>
</evidence>
<dbReference type="PANTHER" id="PTHR37316:SF3">
    <property type="entry name" value="TEICHOIC ACID GLYCEROL-PHOSPHATE TRANSFERASE"/>
    <property type="match status" value="1"/>
</dbReference>
<feature type="domain" description="Glycosyltransferase 2-like" evidence="7">
    <location>
        <begin position="13"/>
        <end position="174"/>
    </location>
</feature>
<sequence length="1179" mass="136871">MMQGERWMNYKISVIVPCYNSVQYIEQSLESLVNQSLNAIQIIMIDDGSDEKTSRIMDTYATKYENFEAIHKIAEKGIGAAWNKGIQYASGEYIAFVNSSDYLGSRAYEIMYGMAEHTHSDIVIGGINRFNSKKNVKYWMSSKSASDSCEKTHISRNPSLLYDTTIGNKIFKRSFWEKNQFVFPEHLPAEEMQVTIPAHFLAETVDIVQDTVYFWRIEEVFDSDLTDTNKNIETLFDHLKTMHSLNDFLKQQNASDELIEENHLKYLTVDYPALISNSTNTDSSDRLRKMICQDLSRIDVHLFKKIPSHLSLAYQFVIQNRMADALELMSLSKNQILSYKPYKEKGHWYQKYKTSAVAEEYPVCVDDALRAVSKIHKVRWNSTKTLTISGHAFIEGLDSKSQSKVKMSAHVINLNNKIQTDIPVILGRDKSITRKWGTSKKSKINPFSRVYNYNWSLFSINIDSEKCFSILQNGKWAVFLTLTVQGITKTVRIGNPLKGSNKAGFKLIGDQAWNVNYNGEWNLAIDIYKPDVLITRCDTKDDLLILEGKYERKIDNLCLSRLNTSSSQDITCDLEVAYTDDHRFIASIPSHKLGEMNFNHGSWVLGYRLSGEIVPHSAKACLKSGSTIFTLQGRNVWTEISQGNLTITVSKYQHPMLSKLVFKDLVMEIEIILPELPDKVEYEVIAKHLIFEPQGDTPPVIINLPDTQGKSTETRSLTINCLDKSGHFKWYATGDWHVFFEVEGKNNQGEILAYKIPVIYSPSLLHAPSKSVFFERLKFSTGKGAHGSLLFHTKLTWDFVDRSERRQKFVKLYLYPMMRLLPIKRNNIVFESFWGRSFNDNPKAIYEYIKKTYGSKFKYIWFFDNEYTPVPKDVITIRKNSWRYFYYFSTAKYFVENGNFPNFYVKRKGQIEMQTLHGTFMKTMGFDEKPAYSKKSQQDGLLRRSGRWDLLISPSPYMTEITKRAYRYKRSYVECGFPRNDSLYKQNNADAIQAMKQKLNLPLNKKIILYAPTFREQGKFDLQLDFDLLRDKLASNYIILLRLHYFVSSKIDIENYKKFVYDVSAYPEIQDLYLISDMMVTDYSSVMFDYAHLKRPMLFFAYDLEYYKNDLRGIYLNYEETVPGPIVMNTKELVQNVLTLPKSTEYNVKYTNFYNKFCTFGRGDSSKEAVERLLSQHSK</sequence>
<dbReference type="Gene3D" id="3.40.50.12580">
    <property type="match status" value="1"/>
</dbReference>
<dbReference type="Gene3D" id="3.90.550.10">
    <property type="entry name" value="Spore Coat Polysaccharide Biosynthesis Protein SpsA, Chain A"/>
    <property type="match status" value="1"/>
</dbReference>
<keyword evidence="4 8" id="KW-0808">Transferase</keyword>
<dbReference type="InterPro" id="IPR029044">
    <property type="entry name" value="Nucleotide-diphossugar_trans"/>
</dbReference>
<dbReference type="SUPFAM" id="SSF53448">
    <property type="entry name" value="Nucleotide-diphospho-sugar transferases"/>
    <property type="match status" value="1"/>
</dbReference>
<keyword evidence="6" id="KW-0472">Membrane</keyword>
<keyword evidence="3" id="KW-1003">Cell membrane</keyword>
<evidence type="ECO:0000256" key="6">
    <source>
        <dbReference type="ARBA" id="ARBA00023136"/>
    </source>
</evidence>
<comment type="similarity">
    <text evidence="2">Belongs to the CDP-glycerol glycerophosphotransferase family.</text>
</comment>
<dbReference type="Pfam" id="PF00535">
    <property type="entry name" value="Glycos_transf_2"/>
    <property type="match status" value="1"/>
</dbReference>
<comment type="caution">
    <text evidence="8">The sequence shown here is derived from an EMBL/GenBank/DDBJ whole genome shotgun (WGS) entry which is preliminary data.</text>
</comment>
<evidence type="ECO:0000313" key="8">
    <source>
        <dbReference type="EMBL" id="TGB00129.1"/>
    </source>
</evidence>
<evidence type="ECO:0000313" key="9">
    <source>
        <dbReference type="Proteomes" id="UP000298347"/>
    </source>
</evidence>
<evidence type="ECO:0000256" key="5">
    <source>
        <dbReference type="ARBA" id="ARBA00022944"/>
    </source>
</evidence>
<dbReference type="InterPro" id="IPR043148">
    <property type="entry name" value="TagF_C"/>
</dbReference>
<evidence type="ECO:0000256" key="4">
    <source>
        <dbReference type="ARBA" id="ARBA00022679"/>
    </source>
</evidence>
<dbReference type="InterPro" id="IPR051612">
    <property type="entry name" value="Teichoic_Acid_Biosynth"/>
</dbReference>
<dbReference type="Pfam" id="PF04464">
    <property type="entry name" value="Glyphos_transf"/>
    <property type="match status" value="1"/>
</dbReference>
<dbReference type="OrthoDB" id="9811865at2"/>
<reference evidence="8 9" key="1">
    <citation type="journal article" date="2015" name="Int. J. Syst. Evol. Microbiol.">
        <title>Sporolactobacillus shoreae sp. nov. and Sporolactobacillus spathodeae sp. nov., two spore-forming lactic acid bacteria isolated from tree barks in Thailand.</title>
        <authorList>
            <person name="Thamacharoensuk T."/>
            <person name="Kitahara M."/>
            <person name="Ohkuma M."/>
            <person name="Thongchul N."/>
            <person name="Tanasupawat S."/>
        </authorList>
    </citation>
    <scope>NUCLEOTIDE SEQUENCE [LARGE SCALE GENOMIC DNA]</scope>
    <source>
        <strain evidence="8 9">BK92</strain>
    </source>
</reference>
<dbReference type="SUPFAM" id="SSF53756">
    <property type="entry name" value="UDP-Glycosyltransferase/glycogen phosphorylase"/>
    <property type="match status" value="1"/>
</dbReference>
<dbReference type="GO" id="GO:0019350">
    <property type="term" value="P:teichoic acid biosynthetic process"/>
    <property type="evidence" value="ECO:0007669"/>
    <property type="project" value="UniProtKB-KW"/>
</dbReference>
<comment type="subcellular location">
    <subcellularLocation>
        <location evidence="1">Cell membrane</location>
        <topology evidence="1">Peripheral membrane protein</topology>
    </subcellularLocation>
</comment>
<name>A0A4Z0GSA7_9BACL</name>
<dbReference type="InterPro" id="IPR043149">
    <property type="entry name" value="TagF_N"/>
</dbReference>
<dbReference type="PANTHER" id="PTHR37316">
    <property type="entry name" value="TEICHOIC ACID GLYCEROL-PHOSPHATE PRIMASE"/>
    <property type="match status" value="1"/>
</dbReference>
<keyword evidence="9" id="KW-1185">Reference proteome</keyword>
<accession>A0A4Z0GSA7</accession>
<dbReference type="GO" id="GO:0005886">
    <property type="term" value="C:plasma membrane"/>
    <property type="evidence" value="ECO:0007669"/>
    <property type="project" value="UniProtKB-SubCell"/>
</dbReference>
<protein>
    <submittedName>
        <fullName evidence="8">CDP-glycerol:glycerophosphate glycerophosphotransferase</fullName>
    </submittedName>
</protein>
<evidence type="ECO:0000256" key="3">
    <source>
        <dbReference type="ARBA" id="ARBA00022475"/>
    </source>
</evidence>
<dbReference type="GO" id="GO:0047355">
    <property type="term" value="F:CDP-glycerol glycerophosphotransferase activity"/>
    <property type="evidence" value="ECO:0007669"/>
    <property type="project" value="InterPro"/>
</dbReference>
<dbReference type="EMBL" id="SRJD01000001">
    <property type="protein sequence ID" value="TGB00129.1"/>
    <property type="molecule type" value="Genomic_DNA"/>
</dbReference>
<proteinExistence type="inferred from homology"/>
<evidence type="ECO:0000256" key="2">
    <source>
        <dbReference type="ARBA" id="ARBA00010488"/>
    </source>
</evidence>
<dbReference type="AlphaFoldDB" id="A0A4Z0GSA7"/>
<dbReference type="Proteomes" id="UP000298347">
    <property type="component" value="Unassembled WGS sequence"/>
</dbReference>
<gene>
    <name evidence="8" type="ORF">E4665_00170</name>
</gene>
<dbReference type="InterPro" id="IPR001173">
    <property type="entry name" value="Glyco_trans_2-like"/>
</dbReference>
<dbReference type="Gene3D" id="3.40.50.11820">
    <property type="match status" value="1"/>
</dbReference>
<keyword evidence="5" id="KW-0777">Teichoic acid biosynthesis</keyword>